<dbReference type="InterPro" id="IPR029063">
    <property type="entry name" value="SAM-dependent_MTases_sf"/>
</dbReference>
<evidence type="ECO:0000313" key="6">
    <source>
        <dbReference type="EnsemblPlants" id="OGLUM12G12760.1"/>
    </source>
</evidence>
<dbReference type="GO" id="GO:0008171">
    <property type="term" value="F:O-methyltransferase activity"/>
    <property type="evidence" value="ECO:0007669"/>
    <property type="project" value="InterPro"/>
</dbReference>
<feature type="signal peptide" evidence="4">
    <location>
        <begin position="1"/>
        <end position="18"/>
    </location>
</feature>
<dbReference type="Gene3D" id="3.40.50.150">
    <property type="entry name" value="Vaccinia Virus protein VP39"/>
    <property type="match status" value="1"/>
</dbReference>
<dbReference type="Gramene" id="OGLUM12G12760.1">
    <property type="protein sequence ID" value="OGLUM12G12760.1"/>
    <property type="gene ID" value="OGLUM12G12760"/>
</dbReference>
<evidence type="ECO:0000256" key="4">
    <source>
        <dbReference type="SAM" id="SignalP"/>
    </source>
</evidence>
<feature type="chain" id="PRO_5002355394" description="O-methyltransferase C-terminal domain-containing protein" evidence="4">
    <location>
        <begin position="19"/>
        <end position="164"/>
    </location>
</feature>
<keyword evidence="3" id="KW-0949">S-adenosyl-L-methionine</keyword>
<dbReference type="InterPro" id="IPR001077">
    <property type="entry name" value="COMT_C"/>
</dbReference>
<protein>
    <recommendedName>
        <fullName evidence="5">O-methyltransferase C-terminal domain-containing protein</fullName>
    </recommendedName>
</protein>
<dbReference type="Pfam" id="PF00891">
    <property type="entry name" value="Methyltransf_2"/>
    <property type="match status" value="1"/>
</dbReference>
<sequence length="164" mass="17709">MGVLTLFGVFAVEKPATADEPPVYTLTPVSRLLVGPGNLAHMMSMTLHPSFIAPFLWIGDWLQREQHGPCMFEHTHGKNLWEAADGDAAFNAVVNEGMASDSAFVMDIVIKEHGEVFRGITSLVDVAGGNGTAERAIADCRGIPGEFDGICDNYGKWIYIIGLS</sequence>
<keyword evidence="7" id="KW-1185">Reference proteome</keyword>
<dbReference type="AlphaFoldDB" id="A0A0E0BSF8"/>
<evidence type="ECO:0000256" key="3">
    <source>
        <dbReference type="ARBA" id="ARBA00022691"/>
    </source>
</evidence>
<accession>A0A0E0BSF8</accession>
<feature type="domain" description="O-methyltransferase C-terminal" evidence="5">
    <location>
        <begin position="59"/>
        <end position="138"/>
    </location>
</feature>
<dbReference type="EnsemblPlants" id="OGLUM12G12760.1">
    <property type="protein sequence ID" value="OGLUM12G12760.1"/>
    <property type="gene ID" value="OGLUM12G12760"/>
</dbReference>
<keyword evidence="1" id="KW-0489">Methyltransferase</keyword>
<name>A0A0E0BSF8_9ORYZ</name>
<keyword evidence="2" id="KW-0808">Transferase</keyword>
<proteinExistence type="predicted"/>
<dbReference type="InterPro" id="IPR016461">
    <property type="entry name" value="COMT-like"/>
</dbReference>
<dbReference type="HOGENOM" id="CLU_1621577_0_0_1"/>
<dbReference type="eggNOG" id="KOG3178">
    <property type="taxonomic scope" value="Eukaryota"/>
</dbReference>
<evidence type="ECO:0000313" key="7">
    <source>
        <dbReference type="Proteomes" id="UP000026961"/>
    </source>
</evidence>
<evidence type="ECO:0000256" key="1">
    <source>
        <dbReference type="ARBA" id="ARBA00022603"/>
    </source>
</evidence>
<keyword evidence="4" id="KW-0732">Signal</keyword>
<reference evidence="6" key="1">
    <citation type="submission" date="2015-04" db="UniProtKB">
        <authorList>
            <consortium name="EnsemblPlants"/>
        </authorList>
    </citation>
    <scope>IDENTIFICATION</scope>
</reference>
<dbReference type="PANTHER" id="PTHR11746">
    <property type="entry name" value="O-METHYLTRANSFERASE"/>
    <property type="match status" value="1"/>
</dbReference>
<reference evidence="6" key="2">
    <citation type="submission" date="2018-05" db="EMBL/GenBank/DDBJ databases">
        <title>OgluRS3 (Oryza glumaepatula Reference Sequence Version 3).</title>
        <authorList>
            <person name="Zhang J."/>
            <person name="Kudrna D."/>
            <person name="Lee S."/>
            <person name="Talag J."/>
            <person name="Welchert J."/>
            <person name="Wing R.A."/>
        </authorList>
    </citation>
    <scope>NUCLEOTIDE SEQUENCE [LARGE SCALE GENOMIC DNA]</scope>
</reference>
<evidence type="ECO:0000256" key="2">
    <source>
        <dbReference type="ARBA" id="ARBA00022679"/>
    </source>
</evidence>
<dbReference type="Proteomes" id="UP000026961">
    <property type="component" value="Chromosome 12"/>
</dbReference>
<dbReference type="GO" id="GO:0032259">
    <property type="term" value="P:methylation"/>
    <property type="evidence" value="ECO:0007669"/>
    <property type="project" value="UniProtKB-KW"/>
</dbReference>
<dbReference type="PROSITE" id="PS51683">
    <property type="entry name" value="SAM_OMT_II"/>
    <property type="match status" value="1"/>
</dbReference>
<dbReference type="STRING" id="40148.A0A0E0BSF8"/>
<evidence type="ECO:0000259" key="5">
    <source>
        <dbReference type="Pfam" id="PF00891"/>
    </source>
</evidence>
<organism evidence="6">
    <name type="scientific">Oryza glumipatula</name>
    <dbReference type="NCBI Taxonomy" id="40148"/>
    <lineage>
        <taxon>Eukaryota</taxon>
        <taxon>Viridiplantae</taxon>
        <taxon>Streptophyta</taxon>
        <taxon>Embryophyta</taxon>
        <taxon>Tracheophyta</taxon>
        <taxon>Spermatophyta</taxon>
        <taxon>Magnoliopsida</taxon>
        <taxon>Liliopsida</taxon>
        <taxon>Poales</taxon>
        <taxon>Poaceae</taxon>
        <taxon>BOP clade</taxon>
        <taxon>Oryzoideae</taxon>
        <taxon>Oryzeae</taxon>
        <taxon>Oryzinae</taxon>
        <taxon>Oryza</taxon>
    </lineage>
</organism>
<dbReference type="SUPFAM" id="SSF53335">
    <property type="entry name" value="S-adenosyl-L-methionine-dependent methyltransferases"/>
    <property type="match status" value="1"/>
</dbReference>